<gene>
    <name evidence="6" type="ORF">JKP34_02495</name>
</gene>
<reference evidence="6" key="1">
    <citation type="submission" date="2021-01" db="EMBL/GenBank/DDBJ databases">
        <title>Marivirga sp. nov., isolated from intertidal surface sediments.</title>
        <authorList>
            <person name="Zhang M."/>
        </authorList>
    </citation>
    <scope>NUCLEOTIDE SEQUENCE</scope>
    <source>
        <strain evidence="6">SM1354</strain>
    </source>
</reference>
<dbReference type="InterPro" id="IPR019861">
    <property type="entry name" value="PorP/SprF_Bacteroidetes"/>
</dbReference>
<feature type="domain" description="OmpA-like" evidence="5">
    <location>
        <begin position="384"/>
        <end position="499"/>
    </location>
</feature>
<evidence type="ECO:0000256" key="1">
    <source>
        <dbReference type="ARBA" id="ARBA00004442"/>
    </source>
</evidence>
<accession>A0A937DIS2</accession>
<keyword evidence="2 4" id="KW-0472">Membrane</keyword>
<organism evidence="6 7">
    <name type="scientific">Marivirga atlantica</name>
    <dbReference type="NCBI Taxonomy" id="1548457"/>
    <lineage>
        <taxon>Bacteria</taxon>
        <taxon>Pseudomonadati</taxon>
        <taxon>Bacteroidota</taxon>
        <taxon>Cytophagia</taxon>
        <taxon>Cytophagales</taxon>
        <taxon>Marivirgaceae</taxon>
        <taxon>Marivirga</taxon>
    </lineage>
</organism>
<evidence type="ECO:0000259" key="5">
    <source>
        <dbReference type="PROSITE" id="PS51123"/>
    </source>
</evidence>
<proteinExistence type="predicted"/>
<dbReference type="Gene3D" id="3.30.1330.60">
    <property type="entry name" value="OmpA-like domain"/>
    <property type="match status" value="1"/>
</dbReference>
<dbReference type="PANTHER" id="PTHR30329">
    <property type="entry name" value="STATOR ELEMENT OF FLAGELLAR MOTOR COMPLEX"/>
    <property type="match status" value="1"/>
</dbReference>
<dbReference type="CDD" id="cd07185">
    <property type="entry name" value="OmpA_C-like"/>
    <property type="match status" value="1"/>
</dbReference>
<dbReference type="EMBL" id="JAERQG010000001">
    <property type="protein sequence ID" value="MBL0764104.1"/>
    <property type="molecule type" value="Genomic_DNA"/>
</dbReference>
<dbReference type="Pfam" id="PF11751">
    <property type="entry name" value="PorP_SprF"/>
    <property type="match status" value="1"/>
</dbReference>
<evidence type="ECO:0000256" key="2">
    <source>
        <dbReference type="ARBA" id="ARBA00023136"/>
    </source>
</evidence>
<dbReference type="Pfam" id="PF00691">
    <property type="entry name" value="OmpA"/>
    <property type="match status" value="1"/>
</dbReference>
<dbReference type="PRINTS" id="PR01021">
    <property type="entry name" value="OMPADOMAIN"/>
</dbReference>
<dbReference type="PROSITE" id="PS51123">
    <property type="entry name" value="OMPA_2"/>
    <property type="match status" value="1"/>
</dbReference>
<dbReference type="InterPro" id="IPR006665">
    <property type="entry name" value="OmpA-like"/>
</dbReference>
<comment type="caution">
    <text evidence="6">The sequence shown here is derived from an EMBL/GenBank/DDBJ whole genome shotgun (WGS) entry which is preliminary data.</text>
</comment>
<comment type="subcellular location">
    <subcellularLocation>
        <location evidence="1">Cell outer membrane</location>
    </subcellularLocation>
</comment>
<dbReference type="Proteomes" id="UP000642920">
    <property type="component" value="Unassembled WGS sequence"/>
</dbReference>
<evidence type="ECO:0000313" key="6">
    <source>
        <dbReference type="EMBL" id="MBL0764104.1"/>
    </source>
</evidence>
<dbReference type="AlphaFoldDB" id="A0A937DIS2"/>
<evidence type="ECO:0000256" key="3">
    <source>
        <dbReference type="ARBA" id="ARBA00023237"/>
    </source>
</evidence>
<dbReference type="InterPro" id="IPR006664">
    <property type="entry name" value="OMP_bac"/>
</dbReference>
<dbReference type="SUPFAM" id="SSF103088">
    <property type="entry name" value="OmpA-like"/>
    <property type="match status" value="1"/>
</dbReference>
<sequence length="499" mass="56578">MKAKILLIFVLFYCISSKAQYFNFKMYDFSDSRVNPAYSSVDSYWKADLIHRRQNTGTEYGFETNNIEVSVPFLNSKRAWSGFNAGFLNDQTSGNSIYKLNSLRVGYSINVPLRRLLSISFGIQTSYSRRSFNSLDLSTGAQFIEYRGFDTGLPSGETFGVLNQTDGYLGLDAGIIIRKLTRRKYLEQEIGLSVYNINNPTITNGALSESVEPVLLATYKRVIYQELRLKILPEALINLNKNGNLLLAGARFQYFPDNITNEERHLDLVTKFSTNSELICAVQYQMKNLSFGFNYDVAIFNKNVVNSSAFEIAIGFRNKKNLKKAKVQEEQDNNIPHFMIERLDPLKPLESKGLQSNGKINKVTIQPADDSIIKEAKTGKFSFLSHVVESPSYTFNFGFDETQLSKTDISYLSTIVEILKDNKQVKIDIIGHTDDVGSSNYNYKLGLERGRIVQKYLLKNKVDANQINLISKGETQPLKSNSTENGRSANRRVELKLTF</sequence>
<keyword evidence="3" id="KW-0998">Cell outer membrane</keyword>
<dbReference type="InterPro" id="IPR036737">
    <property type="entry name" value="OmpA-like_sf"/>
</dbReference>
<evidence type="ECO:0000256" key="4">
    <source>
        <dbReference type="PROSITE-ProRule" id="PRU00473"/>
    </source>
</evidence>
<name>A0A937DIS2_9BACT</name>
<protein>
    <submittedName>
        <fullName evidence="6">PorP/SprF family type IX secretion system membrane protein</fullName>
    </submittedName>
</protein>
<dbReference type="PANTHER" id="PTHR30329:SF21">
    <property type="entry name" value="LIPOPROTEIN YIAD-RELATED"/>
    <property type="match status" value="1"/>
</dbReference>
<keyword evidence="7" id="KW-1185">Reference proteome</keyword>
<dbReference type="GO" id="GO:0009279">
    <property type="term" value="C:cell outer membrane"/>
    <property type="evidence" value="ECO:0007669"/>
    <property type="project" value="UniProtKB-SubCell"/>
</dbReference>
<dbReference type="InterPro" id="IPR050330">
    <property type="entry name" value="Bact_OuterMem_StrucFunc"/>
</dbReference>
<dbReference type="NCBIfam" id="TIGR03519">
    <property type="entry name" value="T9SS_PorP_fam"/>
    <property type="match status" value="1"/>
</dbReference>
<dbReference type="RefSeq" id="WP_201917364.1">
    <property type="nucleotide sequence ID" value="NZ_JAERQG010000001.1"/>
</dbReference>
<evidence type="ECO:0000313" key="7">
    <source>
        <dbReference type="Proteomes" id="UP000642920"/>
    </source>
</evidence>